<comment type="caution">
    <text evidence="5">The sequence shown here is derived from an EMBL/GenBank/DDBJ whole genome shotgun (WGS) entry which is preliminary data.</text>
</comment>
<dbReference type="InterPro" id="IPR005822">
    <property type="entry name" value="Ribosomal_uL13"/>
</dbReference>
<dbReference type="PANTHER" id="PTHR11545:SF2">
    <property type="entry name" value="LARGE RIBOSOMAL SUBUNIT PROTEIN UL13M"/>
    <property type="match status" value="1"/>
</dbReference>
<name>A0A151K337_9HYME</name>
<dbReference type="InterPro" id="IPR023563">
    <property type="entry name" value="Ribosomal_uL13_CS"/>
</dbReference>
<dbReference type="PROSITE" id="PS00783">
    <property type="entry name" value="RIBOSOMAL_L13"/>
    <property type="match status" value="1"/>
</dbReference>
<evidence type="ECO:0000313" key="6">
    <source>
        <dbReference type="Proteomes" id="UP000078492"/>
    </source>
</evidence>
<dbReference type="GO" id="GO:0003735">
    <property type="term" value="F:structural constituent of ribosome"/>
    <property type="evidence" value="ECO:0007669"/>
    <property type="project" value="InterPro"/>
</dbReference>
<protein>
    <submittedName>
        <fullName evidence="5">50S ribosomal protein L13</fullName>
    </submittedName>
</protein>
<dbReference type="AlphaFoldDB" id="A0A151K337"/>
<dbReference type="SUPFAM" id="SSF52161">
    <property type="entry name" value="Ribosomal protein L13"/>
    <property type="match status" value="1"/>
</dbReference>
<dbReference type="CDD" id="cd00392">
    <property type="entry name" value="Ribosomal_L13"/>
    <property type="match status" value="1"/>
</dbReference>
<evidence type="ECO:0000256" key="3">
    <source>
        <dbReference type="ARBA" id="ARBA00023274"/>
    </source>
</evidence>
<dbReference type="InterPro" id="IPR014729">
    <property type="entry name" value="Rossmann-like_a/b/a_fold"/>
</dbReference>
<organism evidence="5 6">
    <name type="scientific">Trachymyrmex cornetzi</name>
    <dbReference type="NCBI Taxonomy" id="471704"/>
    <lineage>
        <taxon>Eukaryota</taxon>
        <taxon>Metazoa</taxon>
        <taxon>Ecdysozoa</taxon>
        <taxon>Arthropoda</taxon>
        <taxon>Hexapoda</taxon>
        <taxon>Insecta</taxon>
        <taxon>Pterygota</taxon>
        <taxon>Neoptera</taxon>
        <taxon>Endopterygota</taxon>
        <taxon>Hymenoptera</taxon>
        <taxon>Apocrita</taxon>
        <taxon>Aculeata</taxon>
        <taxon>Formicoidea</taxon>
        <taxon>Formicidae</taxon>
        <taxon>Myrmicinae</taxon>
        <taxon>Trachymyrmex</taxon>
    </lineage>
</organism>
<dbReference type="GO" id="GO:0006412">
    <property type="term" value="P:translation"/>
    <property type="evidence" value="ECO:0007669"/>
    <property type="project" value="InterPro"/>
</dbReference>
<dbReference type="Gene3D" id="3.90.1180.10">
    <property type="entry name" value="Ribosomal protein L13"/>
    <property type="match status" value="1"/>
</dbReference>
<dbReference type="HAMAP" id="MF_01366">
    <property type="entry name" value="Ribosomal_uL13"/>
    <property type="match status" value="1"/>
</dbReference>
<dbReference type="InterPro" id="IPR036899">
    <property type="entry name" value="Ribosomal_uL13_sf"/>
</dbReference>
<gene>
    <name evidence="5" type="ORF">ALC57_00176</name>
</gene>
<evidence type="ECO:0000256" key="1">
    <source>
        <dbReference type="ARBA" id="ARBA00006227"/>
    </source>
</evidence>
<evidence type="ECO:0000313" key="5">
    <source>
        <dbReference type="EMBL" id="KYN50536.1"/>
    </source>
</evidence>
<dbReference type="NCBIfam" id="TIGR01066">
    <property type="entry name" value="rplM_bact"/>
    <property type="match status" value="1"/>
</dbReference>
<dbReference type="PANTHER" id="PTHR11545">
    <property type="entry name" value="RIBOSOMAL PROTEIN L13"/>
    <property type="match status" value="1"/>
</dbReference>
<accession>A0A151K337</accession>
<dbReference type="EMBL" id="LKEY01014945">
    <property type="protein sequence ID" value="KYN50536.1"/>
    <property type="molecule type" value="Genomic_DNA"/>
</dbReference>
<dbReference type="GO" id="GO:0022625">
    <property type="term" value="C:cytosolic large ribosomal subunit"/>
    <property type="evidence" value="ECO:0007669"/>
    <property type="project" value="TreeGrafter"/>
</dbReference>
<keyword evidence="2 4" id="KW-0689">Ribosomal protein</keyword>
<dbReference type="Gene3D" id="3.40.50.620">
    <property type="entry name" value="HUPs"/>
    <property type="match status" value="1"/>
</dbReference>
<dbReference type="InterPro" id="IPR005823">
    <property type="entry name" value="Ribosomal_uL13_bac-type"/>
</dbReference>
<dbReference type="GO" id="GO:0003729">
    <property type="term" value="F:mRNA binding"/>
    <property type="evidence" value="ECO:0007669"/>
    <property type="project" value="TreeGrafter"/>
</dbReference>
<keyword evidence="6" id="KW-1185">Reference proteome</keyword>
<evidence type="ECO:0000256" key="2">
    <source>
        <dbReference type="ARBA" id="ARBA00022980"/>
    </source>
</evidence>
<keyword evidence="3 4" id="KW-0687">Ribonucleoprotein</keyword>
<dbReference type="Proteomes" id="UP000078492">
    <property type="component" value="Unassembled WGS sequence"/>
</dbReference>
<reference evidence="5 6" key="1">
    <citation type="submission" date="2015-09" db="EMBL/GenBank/DDBJ databases">
        <title>Trachymyrmex cornetzi WGS genome.</title>
        <authorList>
            <person name="Nygaard S."/>
            <person name="Hu H."/>
            <person name="Boomsma J."/>
            <person name="Zhang G."/>
        </authorList>
    </citation>
    <scope>NUCLEOTIDE SEQUENCE [LARGE SCALE GENOMIC DNA]</scope>
    <source>
        <strain evidence="5">Tcor2-1</strain>
        <tissue evidence="5">Whole body</tissue>
    </source>
</reference>
<comment type="similarity">
    <text evidence="1 4">Belongs to the universal ribosomal protein uL13 family.</text>
</comment>
<evidence type="ECO:0000256" key="4">
    <source>
        <dbReference type="RuleBase" id="RU003877"/>
    </source>
</evidence>
<sequence>MIGDPSGKSQERNLLSQEQLKNNIKGISKQLSSLINQQEFNLSKAIITDIEYATKTELNIEASTRAENDGLLSTEINNKQDQTDTSLTTIAKNVVEAINELVTNKQATLIDNGDNQNIKTINGTSLLGSGDIEITNNSSSTELDKNIEIYDNKENNFVHGLVLGRLATEVAKKLRGKDKAMFTPYIDCGDSVIIINANKIKLTGKKLQDKKYYNHSQYPGGLRVRKAQDMLNKNAAEVVEIAIKGMLPNTTLGRKQFTHLHVYNSDQHQHQAQNPEV</sequence>
<dbReference type="GO" id="GO:0017148">
    <property type="term" value="P:negative regulation of translation"/>
    <property type="evidence" value="ECO:0007669"/>
    <property type="project" value="TreeGrafter"/>
</dbReference>
<dbReference type="Pfam" id="PF00572">
    <property type="entry name" value="Ribosomal_L13"/>
    <property type="match status" value="1"/>
</dbReference>
<dbReference type="STRING" id="471704.A0A151K337"/>
<proteinExistence type="inferred from homology"/>